<feature type="transmembrane region" description="Helical" evidence="13">
    <location>
        <begin position="324"/>
        <end position="343"/>
    </location>
</feature>
<dbReference type="Gene3D" id="3.30.2010.10">
    <property type="entry name" value="Metalloproteases ('zincins'), catalytic domain"/>
    <property type="match status" value="1"/>
</dbReference>
<keyword evidence="10 15" id="KW-0482">Metalloprotease</keyword>
<dbReference type="AlphaFoldDB" id="A0AA96WDW4"/>
<feature type="region of interest" description="Disordered" evidence="12">
    <location>
        <begin position="1"/>
        <end position="24"/>
    </location>
</feature>
<protein>
    <submittedName>
        <fullName evidence="15">M48 family metalloprotease</fullName>
    </submittedName>
</protein>
<dbReference type="RefSeq" id="WP_316434943.1">
    <property type="nucleotide sequence ID" value="NZ_CP053586.1"/>
</dbReference>
<evidence type="ECO:0000256" key="5">
    <source>
        <dbReference type="ARBA" id="ARBA00022692"/>
    </source>
</evidence>
<dbReference type="GO" id="GO:0004222">
    <property type="term" value="F:metalloendopeptidase activity"/>
    <property type="evidence" value="ECO:0007669"/>
    <property type="project" value="InterPro"/>
</dbReference>
<evidence type="ECO:0000256" key="8">
    <source>
        <dbReference type="ARBA" id="ARBA00022833"/>
    </source>
</evidence>
<sequence>MTHFPDSSGEFADPNPSQHPSEPQLQTALSTGLAALKQQDYAIAIACLESCQTSLDATTRLKAQMGLIKAYVQCHRIDAAIALCQPLCQHPHPQVQAWANQTRSELTNRSRPASRTDLKPDSSIHSSPLPSPPSSEAPISDPTGFTPLAPDSSAPAPPSPSFGEAHEPPSPLVRRGSRAASPPSPAPLTPRSSSSPWTNAGRAQKWNSLGKVDASGLWALEAGSLVLLFWLVRTLLEWVVSLWNGAWIRLNWFTGLPRLTLPTDLTLLVLIGLGLVIVSSPWLYERLLRHHHGLQSFSLTDLERHSPEASRLIKRWGNQYRRPVPNLALLPVTVPLLFTYGYLPRNASIVVSQGLLNLPEDEVATLLAAELAHLCYWDFGVLSVLVLVAQAPYQVYWRVAAWGDRQRDRVLKTVAVILSALGYGLFRLLRGTGLWLSRVRLYYSDRLATDLTGNPNGLTRALLKSAIGIADDIQQQRQTSALLESFDLLMPVGYRTALAPGSLYNTDQAPEANHFNWDRFNPYRRWLILNNSHPTLGERIQLLMQYANRWRIQPEIVGWQGSRSAQSNVRFSLQRLLLQGAPWFGILFGLTVGLLLWAVGWLTRQWRWVDLTWLADDGSILLACGLLGFSIGLFLRINAFFPDIKPANLRMEPSLASLLSEPNSLPLDSVPVQLTGQLLGRRGFPNWLYQDLMLQTPTGTIRLHYTSSLGWIGNLLPKALRPPTWIERTVTVKGWFRRGATPWIDVEMMQADGSGRGAVYGRTLRSYHPIWSTVLAGGGVLLAVYLILGG</sequence>
<keyword evidence="4" id="KW-0645">Protease</keyword>
<dbReference type="PANTHER" id="PTHR43221">
    <property type="entry name" value="PROTEASE HTPX"/>
    <property type="match status" value="1"/>
</dbReference>
<reference evidence="15" key="1">
    <citation type="submission" date="2020-05" db="EMBL/GenBank/DDBJ databases">
        <authorList>
            <person name="Zhu T."/>
            <person name="Keshari N."/>
            <person name="Lu X."/>
        </authorList>
    </citation>
    <scope>NUCLEOTIDE SEQUENCE</scope>
    <source>
        <strain evidence="15">NK1-12</strain>
    </source>
</reference>
<evidence type="ECO:0000256" key="1">
    <source>
        <dbReference type="ARBA" id="ARBA00001947"/>
    </source>
</evidence>
<feature type="compositionally biased region" description="Polar residues" evidence="12">
    <location>
        <begin position="101"/>
        <end position="113"/>
    </location>
</feature>
<dbReference type="Pfam" id="PF01435">
    <property type="entry name" value="Peptidase_M48"/>
    <property type="match status" value="1"/>
</dbReference>
<dbReference type="EMBL" id="CP053586">
    <property type="protein sequence ID" value="WNZ23323.1"/>
    <property type="molecule type" value="Genomic_DNA"/>
</dbReference>
<dbReference type="InterPro" id="IPR001915">
    <property type="entry name" value="Peptidase_M48"/>
</dbReference>
<name>A0AA96WDW4_9CYAN</name>
<keyword evidence="5 13" id="KW-0812">Transmembrane</keyword>
<evidence type="ECO:0000256" key="6">
    <source>
        <dbReference type="ARBA" id="ARBA00022723"/>
    </source>
</evidence>
<gene>
    <name evidence="15" type="ORF">HJG54_10970</name>
</gene>
<evidence type="ECO:0000259" key="14">
    <source>
        <dbReference type="Pfam" id="PF01435"/>
    </source>
</evidence>
<feature type="region of interest" description="Disordered" evidence="12">
    <location>
        <begin position="101"/>
        <end position="200"/>
    </location>
</feature>
<feature type="transmembrane region" description="Helical" evidence="13">
    <location>
        <begin position="576"/>
        <end position="600"/>
    </location>
</feature>
<keyword evidence="6" id="KW-0479">Metal-binding</keyword>
<evidence type="ECO:0000256" key="2">
    <source>
        <dbReference type="ARBA" id="ARBA00004651"/>
    </source>
</evidence>
<proteinExistence type="predicted"/>
<evidence type="ECO:0000256" key="13">
    <source>
        <dbReference type="SAM" id="Phobius"/>
    </source>
</evidence>
<evidence type="ECO:0000256" key="7">
    <source>
        <dbReference type="ARBA" id="ARBA00022801"/>
    </source>
</evidence>
<evidence type="ECO:0000256" key="12">
    <source>
        <dbReference type="SAM" id="MobiDB-lite"/>
    </source>
</evidence>
<feature type="compositionally biased region" description="Low complexity" evidence="12">
    <location>
        <begin position="136"/>
        <end position="154"/>
    </location>
</feature>
<dbReference type="GO" id="GO:0046872">
    <property type="term" value="F:metal ion binding"/>
    <property type="evidence" value="ECO:0007669"/>
    <property type="project" value="UniProtKB-KW"/>
</dbReference>
<keyword evidence="9 13" id="KW-1133">Transmembrane helix</keyword>
<feature type="transmembrane region" description="Helical" evidence="13">
    <location>
        <begin position="770"/>
        <end position="788"/>
    </location>
</feature>
<evidence type="ECO:0000256" key="3">
    <source>
        <dbReference type="ARBA" id="ARBA00022475"/>
    </source>
</evidence>
<feature type="compositionally biased region" description="Polar residues" evidence="12">
    <location>
        <begin position="15"/>
        <end position="24"/>
    </location>
</feature>
<accession>A0AA96WDW4</accession>
<feature type="transmembrane region" description="Helical" evidence="13">
    <location>
        <begin position="620"/>
        <end position="641"/>
    </location>
</feature>
<feature type="transmembrane region" description="Helical" evidence="13">
    <location>
        <begin position="265"/>
        <end position="284"/>
    </location>
</feature>
<dbReference type="GO" id="GO:0005886">
    <property type="term" value="C:plasma membrane"/>
    <property type="evidence" value="ECO:0007669"/>
    <property type="project" value="UniProtKB-SubCell"/>
</dbReference>
<comment type="subcellular location">
    <subcellularLocation>
        <location evidence="2">Cell membrane</location>
        <topology evidence="2">Multi-pass membrane protein</topology>
    </subcellularLocation>
</comment>
<dbReference type="PANTHER" id="PTHR43221:SF1">
    <property type="entry name" value="PROTEASE HTPX"/>
    <property type="match status" value="1"/>
</dbReference>
<feature type="transmembrane region" description="Helical" evidence="13">
    <location>
        <begin position="363"/>
        <end position="388"/>
    </location>
</feature>
<dbReference type="GO" id="GO:0006508">
    <property type="term" value="P:proteolysis"/>
    <property type="evidence" value="ECO:0007669"/>
    <property type="project" value="UniProtKB-KW"/>
</dbReference>
<keyword evidence="11 13" id="KW-0472">Membrane</keyword>
<keyword evidence="3" id="KW-1003">Cell membrane</keyword>
<feature type="domain" description="Peptidase M48" evidence="14">
    <location>
        <begin position="338"/>
        <end position="544"/>
    </location>
</feature>
<evidence type="ECO:0000256" key="9">
    <source>
        <dbReference type="ARBA" id="ARBA00022989"/>
    </source>
</evidence>
<evidence type="ECO:0000256" key="11">
    <source>
        <dbReference type="ARBA" id="ARBA00023136"/>
    </source>
</evidence>
<comment type="cofactor">
    <cofactor evidence="1">
        <name>Zn(2+)</name>
        <dbReference type="ChEBI" id="CHEBI:29105"/>
    </cofactor>
</comment>
<evidence type="ECO:0000256" key="10">
    <source>
        <dbReference type="ARBA" id="ARBA00023049"/>
    </source>
</evidence>
<evidence type="ECO:0000256" key="4">
    <source>
        <dbReference type="ARBA" id="ARBA00022670"/>
    </source>
</evidence>
<organism evidence="15">
    <name type="scientific">Leptolyngbya sp. NK1-12</name>
    <dbReference type="NCBI Taxonomy" id="2547451"/>
    <lineage>
        <taxon>Bacteria</taxon>
        <taxon>Bacillati</taxon>
        <taxon>Cyanobacteriota</taxon>
        <taxon>Cyanophyceae</taxon>
        <taxon>Leptolyngbyales</taxon>
        <taxon>Leptolyngbyaceae</taxon>
        <taxon>Leptolyngbya group</taxon>
        <taxon>Leptolyngbya</taxon>
    </lineage>
</organism>
<keyword evidence="8" id="KW-0862">Zinc</keyword>
<keyword evidence="7" id="KW-0378">Hydrolase</keyword>
<evidence type="ECO:0000313" key="15">
    <source>
        <dbReference type="EMBL" id="WNZ23323.1"/>
    </source>
</evidence>
<dbReference type="InterPro" id="IPR050083">
    <property type="entry name" value="HtpX_protease"/>
</dbReference>